<evidence type="ECO:0000313" key="1">
    <source>
        <dbReference type="EMBL" id="KAK9692686.1"/>
    </source>
</evidence>
<comment type="caution">
    <text evidence="1">The sequence shown here is derived from an EMBL/GenBank/DDBJ whole genome shotgun (WGS) entry which is preliminary data.</text>
</comment>
<gene>
    <name evidence="1" type="ORF">QE152_g34993</name>
</gene>
<dbReference type="EMBL" id="JASPKY010000571">
    <property type="protein sequence ID" value="KAK9692686.1"/>
    <property type="molecule type" value="Genomic_DNA"/>
</dbReference>
<name>A0AAW1ISU4_POPJA</name>
<reference evidence="1 2" key="1">
    <citation type="journal article" date="2024" name="BMC Genomics">
        <title>De novo assembly and annotation of Popillia japonica's genome with initial clues to its potential as an invasive pest.</title>
        <authorList>
            <person name="Cucini C."/>
            <person name="Boschi S."/>
            <person name="Funari R."/>
            <person name="Cardaioli E."/>
            <person name="Iannotti N."/>
            <person name="Marturano G."/>
            <person name="Paoli F."/>
            <person name="Bruttini M."/>
            <person name="Carapelli A."/>
            <person name="Frati F."/>
            <person name="Nardi F."/>
        </authorList>
    </citation>
    <scope>NUCLEOTIDE SEQUENCE [LARGE SCALE GENOMIC DNA]</scope>
    <source>
        <strain evidence="1">DMR45628</strain>
    </source>
</reference>
<keyword evidence="2" id="KW-1185">Reference proteome</keyword>
<proteinExistence type="predicted"/>
<dbReference type="Proteomes" id="UP001458880">
    <property type="component" value="Unassembled WGS sequence"/>
</dbReference>
<sequence length="75" mass="8113">MTMSSEETVAGVVLVQLLADFQQTKLNAAVIIRGLQSLNSLKFLLPVEDFSGQEHPNFGSLGMAHDGSTIFVDTF</sequence>
<dbReference type="AlphaFoldDB" id="A0AAW1ISU4"/>
<protein>
    <submittedName>
        <fullName evidence="1">Uncharacterized protein</fullName>
    </submittedName>
</protein>
<organism evidence="1 2">
    <name type="scientific">Popillia japonica</name>
    <name type="common">Japanese beetle</name>
    <dbReference type="NCBI Taxonomy" id="7064"/>
    <lineage>
        <taxon>Eukaryota</taxon>
        <taxon>Metazoa</taxon>
        <taxon>Ecdysozoa</taxon>
        <taxon>Arthropoda</taxon>
        <taxon>Hexapoda</taxon>
        <taxon>Insecta</taxon>
        <taxon>Pterygota</taxon>
        <taxon>Neoptera</taxon>
        <taxon>Endopterygota</taxon>
        <taxon>Coleoptera</taxon>
        <taxon>Polyphaga</taxon>
        <taxon>Scarabaeiformia</taxon>
        <taxon>Scarabaeidae</taxon>
        <taxon>Rutelinae</taxon>
        <taxon>Popillia</taxon>
    </lineage>
</organism>
<evidence type="ECO:0000313" key="2">
    <source>
        <dbReference type="Proteomes" id="UP001458880"/>
    </source>
</evidence>
<accession>A0AAW1ISU4</accession>